<evidence type="ECO:0000259" key="4">
    <source>
        <dbReference type="Pfam" id="PF25917"/>
    </source>
</evidence>
<dbReference type="Pfam" id="PF25954">
    <property type="entry name" value="Beta-barrel_RND_2"/>
    <property type="match status" value="1"/>
</dbReference>
<evidence type="ECO:0000256" key="2">
    <source>
        <dbReference type="SAM" id="Coils"/>
    </source>
</evidence>
<dbReference type="EMBL" id="ASSJ01000035">
    <property type="protein sequence ID" value="ERN41996.1"/>
    <property type="molecule type" value="Genomic_DNA"/>
</dbReference>
<keyword evidence="2" id="KW-0175">Coiled coil</keyword>
<dbReference type="Gene3D" id="2.40.30.170">
    <property type="match status" value="1"/>
</dbReference>
<organism evidence="6 7">
    <name type="scientific">Rubidibacter lacunae KORDI 51-2</name>
    <dbReference type="NCBI Taxonomy" id="582515"/>
    <lineage>
        <taxon>Bacteria</taxon>
        <taxon>Bacillati</taxon>
        <taxon>Cyanobacteriota</taxon>
        <taxon>Cyanophyceae</taxon>
        <taxon>Oscillatoriophycideae</taxon>
        <taxon>Chroococcales</taxon>
        <taxon>Aphanothecaceae</taxon>
        <taxon>Rubidibacter</taxon>
    </lineage>
</organism>
<feature type="chain" id="PRO_5004658879" evidence="3">
    <location>
        <begin position="36"/>
        <end position="435"/>
    </location>
</feature>
<dbReference type="InterPro" id="IPR058625">
    <property type="entry name" value="MdtA-like_BSH"/>
</dbReference>
<evidence type="ECO:0000256" key="1">
    <source>
        <dbReference type="ARBA" id="ARBA00009477"/>
    </source>
</evidence>
<evidence type="ECO:0000313" key="6">
    <source>
        <dbReference type="EMBL" id="ERN41996.1"/>
    </source>
</evidence>
<keyword evidence="3" id="KW-0732">Signal</keyword>
<dbReference type="AlphaFoldDB" id="U5DJY3"/>
<dbReference type="RefSeq" id="WP_022605857.1">
    <property type="nucleotide sequence ID" value="NZ_ASSJ01000035.1"/>
</dbReference>
<proteinExistence type="inferred from homology"/>
<accession>U5DJY3</accession>
<dbReference type="NCBIfam" id="TIGR01730">
    <property type="entry name" value="RND_mfp"/>
    <property type="match status" value="1"/>
</dbReference>
<dbReference type="FunFam" id="2.40.30.170:FF:000010">
    <property type="entry name" value="Efflux RND transporter periplasmic adaptor subunit"/>
    <property type="match status" value="1"/>
</dbReference>
<dbReference type="Gene3D" id="1.10.287.470">
    <property type="entry name" value="Helix hairpin bin"/>
    <property type="match status" value="2"/>
</dbReference>
<dbReference type="InParanoid" id="U5DJY3"/>
<dbReference type="InterPro" id="IPR006143">
    <property type="entry name" value="RND_pump_MFP"/>
</dbReference>
<dbReference type="PANTHER" id="PTHR30469">
    <property type="entry name" value="MULTIDRUG RESISTANCE PROTEIN MDTA"/>
    <property type="match status" value="1"/>
</dbReference>
<dbReference type="SUPFAM" id="SSF111369">
    <property type="entry name" value="HlyD-like secretion proteins"/>
    <property type="match status" value="2"/>
</dbReference>
<dbReference type="STRING" id="582515.KR51_00013290"/>
<dbReference type="GO" id="GO:0015562">
    <property type="term" value="F:efflux transmembrane transporter activity"/>
    <property type="evidence" value="ECO:0007669"/>
    <property type="project" value="TreeGrafter"/>
</dbReference>
<dbReference type="Proteomes" id="UP000016960">
    <property type="component" value="Unassembled WGS sequence"/>
</dbReference>
<comment type="caution">
    <text evidence="6">The sequence shown here is derived from an EMBL/GenBank/DDBJ whole genome shotgun (WGS) entry which is preliminary data.</text>
</comment>
<dbReference type="GO" id="GO:1990281">
    <property type="term" value="C:efflux pump complex"/>
    <property type="evidence" value="ECO:0007669"/>
    <property type="project" value="TreeGrafter"/>
</dbReference>
<dbReference type="Gene3D" id="2.40.420.20">
    <property type="match status" value="1"/>
</dbReference>
<dbReference type="eggNOG" id="COG0845">
    <property type="taxonomic scope" value="Bacteria"/>
</dbReference>
<evidence type="ECO:0000313" key="7">
    <source>
        <dbReference type="Proteomes" id="UP000016960"/>
    </source>
</evidence>
<dbReference type="Pfam" id="PF25917">
    <property type="entry name" value="BSH_RND"/>
    <property type="match status" value="1"/>
</dbReference>
<reference evidence="6 7" key="1">
    <citation type="submission" date="2013-05" db="EMBL/GenBank/DDBJ databases">
        <title>Draft genome sequence of Rubidibacter lacunae KORDI 51-2.</title>
        <authorList>
            <person name="Choi D.H."/>
            <person name="Noh J.H."/>
            <person name="Kwon K.-K."/>
            <person name="Lee J.-H."/>
            <person name="Ryu J.-Y."/>
        </authorList>
    </citation>
    <scope>NUCLEOTIDE SEQUENCE [LARGE SCALE GENOMIC DNA]</scope>
    <source>
        <strain evidence="6 7">KORDI 51-2</strain>
    </source>
</reference>
<name>U5DJY3_9CHRO</name>
<dbReference type="PANTHER" id="PTHR30469:SF15">
    <property type="entry name" value="HLYD FAMILY OF SECRETION PROTEINS"/>
    <property type="match status" value="1"/>
</dbReference>
<dbReference type="InterPro" id="IPR058792">
    <property type="entry name" value="Beta-barrel_RND_2"/>
</dbReference>
<feature type="signal peptide" evidence="3">
    <location>
        <begin position="1"/>
        <end position="35"/>
    </location>
</feature>
<feature type="domain" description="Multidrug resistance protein MdtA-like barrel-sandwich hybrid" evidence="4">
    <location>
        <begin position="86"/>
        <end position="264"/>
    </location>
</feature>
<feature type="domain" description="CusB-like beta-barrel" evidence="5">
    <location>
        <begin position="277"/>
        <end position="349"/>
    </location>
</feature>
<gene>
    <name evidence="6" type="ORF">KR51_00013290</name>
</gene>
<dbReference type="OrthoDB" id="9806939at2"/>
<feature type="coiled-coil region" evidence="2">
    <location>
        <begin position="126"/>
        <end position="233"/>
    </location>
</feature>
<protein>
    <submittedName>
        <fullName evidence="6">RND family efflux transporter, MFP subunit</fullName>
    </submittedName>
</protein>
<comment type="similarity">
    <text evidence="1">Belongs to the membrane fusion protein (MFP) (TC 8.A.1) family.</text>
</comment>
<keyword evidence="7" id="KW-1185">Reference proteome</keyword>
<sequence>MVTWQAIAKQQTRAARKGTHWALMAGLVLLPTACADDPITSGPTSRAEAQSQDPDDEPVIVAVAVATAEAAIAPPAYLGTTEPVQQVTLRAQASGELLELAADVGDRVRAGQILARLDADLLRTAVAEAEAELSARQFEVAAARAELANAEAFVEQERARLQQATADADRFQQLAERGAIATQQAEQAQTERLTAEQVLRAARESVRTREQAIAVAERRVESQQAIVAQARERLSFTAIAAPLTAVAIERMVEPGDFIDSGQVLMVLGDFSAIHAIVDVPDRDRANLRVGQPAKVRLDALPDREFAGQITRISPVADAATRAVPVEVTIPNPDGAIGSGSLARVSFATETAPRPFVPQTALELSAETGEPTIFIVADIDAGTETIVEARTVRTGDRVDGRVEILAGLEPGEAYITRSSGELASGQTVRRTGLPSS</sequence>
<evidence type="ECO:0000256" key="3">
    <source>
        <dbReference type="SAM" id="SignalP"/>
    </source>
</evidence>
<evidence type="ECO:0000259" key="5">
    <source>
        <dbReference type="Pfam" id="PF25954"/>
    </source>
</evidence>
<dbReference type="Gene3D" id="2.40.50.100">
    <property type="match status" value="1"/>
</dbReference>